<proteinExistence type="predicted"/>
<accession>A0A1I4VWX2</accession>
<gene>
    <name evidence="1" type="ORF">SAMN05444143_105209</name>
</gene>
<evidence type="ECO:0000313" key="1">
    <source>
        <dbReference type="EMBL" id="SFN05507.1"/>
    </source>
</evidence>
<sequence>MTTITLKINEKSKKGKAFLEMARVFSENSKEIVLIEEEDKSPYNPEFVKRIKKASTEKGRLMESAEDLWESIK</sequence>
<dbReference type="RefSeq" id="WP_024982200.1">
    <property type="nucleotide sequence ID" value="NZ_CBCRUM010000012.1"/>
</dbReference>
<dbReference type="InterPro" id="IPR020271">
    <property type="entry name" value="Uncharacterised_MJ1172"/>
</dbReference>
<dbReference type="Pfam" id="PF10884">
    <property type="entry name" value="DUF2683"/>
    <property type="match status" value="1"/>
</dbReference>
<evidence type="ECO:0000313" key="2">
    <source>
        <dbReference type="Proteomes" id="UP000182961"/>
    </source>
</evidence>
<dbReference type="eggNOG" id="ENOG502ZQWV">
    <property type="taxonomic scope" value="Bacteria"/>
</dbReference>
<name>A0A1I4VWX2_9FLAO</name>
<dbReference type="Proteomes" id="UP000182961">
    <property type="component" value="Unassembled WGS sequence"/>
</dbReference>
<dbReference type="EMBL" id="FOUT01000005">
    <property type="protein sequence ID" value="SFN05507.1"/>
    <property type="molecule type" value="Genomic_DNA"/>
</dbReference>
<keyword evidence="2" id="KW-1185">Reference proteome</keyword>
<organism evidence="1 2">
    <name type="scientific">Flavobacterium succinicans</name>
    <dbReference type="NCBI Taxonomy" id="29536"/>
    <lineage>
        <taxon>Bacteria</taxon>
        <taxon>Pseudomonadati</taxon>
        <taxon>Bacteroidota</taxon>
        <taxon>Flavobacteriia</taxon>
        <taxon>Flavobacteriales</taxon>
        <taxon>Flavobacteriaceae</taxon>
        <taxon>Flavobacterium</taxon>
    </lineage>
</organism>
<reference evidence="2" key="1">
    <citation type="submission" date="2016-10" db="EMBL/GenBank/DDBJ databases">
        <authorList>
            <person name="Varghese N."/>
            <person name="Submissions S."/>
        </authorList>
    </citation>
    <scope>NUCLEOTIDE SEQUENCE [LARGE SCALE GENOMIC DNA]</scope>
    <source>
        <strain evidence="2">DSM 4002</strain>
    </source>
</reference>
<protein>
    <submittedName>
        <fullName evidence="1">Uncharacterized protein</fullName>
    </submittedName>
</protein>
<dbReference type="AlphaFoldDB" id="A0A1I4VWX2"/>